<dbReference type="InterPro" id="IPR051397">
    <property type="entry name" value="Zn-ADH-like_protein"/>
</dbReference>
<dbReference type="CDD" id="cd08241">
    <property type="entry name" value="QOR1"/>
    <property type="match status" value="1"/>
</dbReference>
<keyword evidence="3" id="KW-1185">Reference proteome</keyword>
<dbReference type="GO" id="GO:0016491">
    <property type="term" value="F:oxidoreductase activity"/>
    <property type="evidence" value="ECO:0007669"/>
    <property type="project" value="InterPro"/>
</dbReference>
<evidence type="ECO:0000313" key="2">
    <source>
        <dbReference type="EMBL" id="GBF57661.1"/>
    </source>
</evidence>
<dbReference type="Pfam" id="PF08240">
    <property type="entry name" value="ADH_N"/>
    <property type="match status" value="1"/>
</dbReference>
<dbReference type="SUPFAM" id="SSF50129">
    <property type="entry name" value="GroES-like"/>
    <property type="match status" value="1"/>
</dbReference>
<organism evidence="2 3">
    <name type="scientific">Candidatus Phycosocius bacilliformis</name>
    <dbReference type="NCBI Taxonomy" id="1445552"/>
    <lineage>
        <taxon>Bacteria</taxon>
        <taxon>Pseudomonadati</taxon>
        <taxon>Pseudomonadota</taxon>
        <taxon>Alphaproteobacteria</taxon>
        <taxon>Caulobacterales</taxon>
        <taxon>Caulobacterales incertae sedis</taxon>
        <taxon>Candidatus Phycosocius</taxon>
    </lineage>
</organism>
<dbReference type="GO" id="GO:0004315">
    <property type="term" value="F:3-oxoacyl-[acyl-carrier-protein] synthase activity"/>
    <property type="evidence" value="ECO:0007669"/>
    <property type="project" value="UniProtKB-EC"/>
</dbReference>
<gene>
    <name evidence="2" type="primary">ppsC_2</name>
    <name evidence="2" type="ORF">PbB2_01330</name>
</gene>
<comment type="caution">
    <text evidence="2">The sequence shown here is derived from an EMBL/GenBank/DDBJ whole genome shotgun (WGS) entry which is preliminary data.</text>
</comment>
<evidence type="ECO:0000259" key="1">
    <source>
        <dbReference type="SMART" id="SM00829"/>
    </source>
</evidence>
<reference evidence="2 3" key="1">
    <citation type="journal article" date="2018" name="Genome Announc.">
        <title>Draft Genome Sequence of "Candidatus Phycosocius bacilliformis," an Alphaproteobacterial Ectosymbiont of the Hydrocarbon-Producing Green Alga Botryococcus braunii.</title>
        <authorList>
            <person name="Tanabe Y."/>
            <person name="Yamaguchi H."/>
            <person name="Watanabe M.M."/>
        </authorList>
    </citation>
    <scope>NUCLEOTIDE SEQUENCE [LARGE SCALE GENOMIC DNA]</scope>
    <source>
        <strain evidence="2 3">BOTRYCO-2</strain>
    </source>
</reference>
<protein>
    <submittedName>
        <fullName evidence="2">Phthiocerol/phenolphthiocerol synthesis polyketide synthase type I PpsC</fullName>
        <ecNumber evidence="2">2.3.1.41</ecNumber>
    </submittedName>
</protein>
<dbReference type="SUPFAM" id="SSF51735">
    <property type="entry name" value="NAD(P)-binding Rossmann-fold domains"/>
    <property type="match status" value="1"/>
</dbReference>
<dbReference type="PANTHER" id="PTHR43677:SF4">
    <property type="entry name" value="QUINONE OXIDOREDUCTASE-LIKE PROTEIN 2"/>
    <property type="match status" value="1"/>
</dbReference>
<dbReference type="InterPro" id="IPR020843">
    <property type="entry name" value="ER"/>
</dbReference>
<sequence>MRAFVCHALREDATGVALEDVETPRPGPGQVLVKVAAASLNFPDILMCQGKYQFRPDPPFVPGLECSGEIVALGAGVSQFRMGQAVVGGARLGAFADYALLPAEGVQPKPDRLSWQEAAAYPAAYLTAYVALVRRANLQAGETLLVHGAAGGVGLAAVQLGQHLGAHVIATTGSPLKQAALKAMGVEHVLCVQDGFRDPVKALTQGRGADVIFDPVGGDVFDESVRAIAFDGRLLVIGFTSGRIPTVSVNMPLIKGFSVMGVRAGEYGRQFPERGRENTQAIHELVSQGHLKPHVGAVFDLADTQAAFEALMSRQIIGKAVIVP</sequence>
<accession>A0A2P2E9C1</accession>
<dbReference type="InterPro" id="IPR013149">
    <property type="entry name" value="ADH-like_C"/>
</dbReference>
<dbReference type="Gene3D" id="3.90.180.10">
    <property type="entry name" value="Medium-chain alcohol dehydrogenases, catalytic domain"/>
    <property type="match status" value="1"/>
</dbReference>
<dbReference type="Gene3D" id="3.40.50.720">
    <property type="entry name" value="NAD(P)-binding Rossmann-like Domain"/>
    <property type="match status" value="1"/>
</dbReference>
<dbReference type="EC" id="2.3.1.41" evidence="2"/>
<evidence type="ECO:0000313" key="3">
    <source>
        <dbReference type="Proteomes" id="UP000245086"/>
    </source>
</evidence>
<dbReference type="InterPro" id="IPR036291">
    <property type="entry name" value="NAD(P)-bd_dom_sf"/>
</dbReference>
<dbReference type="InterPro" id="IPR011032">
    <property type="entry name" value="GroES-like_sf"/>
</dbReference>
<dbReference type="PANTHER" id="PTHR43677">
    <property type="entry name" value="SHORT-CHAIN DEHYDROGENASE/REDUCTASE"/>
    <property type="match status" value="1"/>
</dbReference>
<feature type="domain" description="Enoyl reductase (ER)" evidence="1">
    <location>
        <begin position="13"/>
        <end position="322"/>
    </location>
</feature>
<proteinExistence type="predicted"/>
<dbReference type="EMBL" id="BFBR01000003">
    <property type="protein sequence ID" value="GBF57661.1"/>
    <property type="molecule type" value="Genomic_DNA"/>
</dbReference>
<keyword evidence="2" id="KW-0012">Acyltransferase</keyword>
<keyword evidence="2" id="KW-0808">Transferase</keyword>
<dbReference type="Proteomes" id="UP000245086">
    <property type="component" value="Unassembled WGS sequence"/>
</dbReference>
<dbReference type="SMART" id="SM00829">
    <property type="entry name" value="PKS_ER"/>
    <property type="match status" value="1"/>
</dbReference>
<name>A0A2P2E9C1_9PROT</name>
<dbReference type="Pfam" id="PF00107">
    <property type="entry name" value="ADH_zinc_N"/>
    <property type="match status" value="1"/>
</dbReference>
<dbReference type="InterPro" id="IPR013154">
    <property type="entry name" value="ADH-like_N"/>
</dbReference>
<dbReference type="OrthoDB" id="4190732at2"/>
<dbReference type="AlphaFoldDB" id="A0A2P2E9C1"/>